<dbReference type="AlphaFoldDB" id="A0A218NMU9"/>
<dbReference type="GeneID" id="33314015"/>
<dbReference type="Proteomes" id="UP000197679">
    <property type="component" value="Chromosome"/>
</dbReference>
<dbReference type="EMBL" id="CP019964">
    <property type="protein sequence ID" value="ASI13776.1"/>
    <property type="molecule type" value="Genomic_DNA"/>
</dbReference>
<name>A0A218NMU9_9ARCH</name>
<dbReference type="KEGG" id="marh:Mia14_0459"/>
<proteinExistence type="predicted"/>
<evidence type="ECO:0000313" key="2">
    <source>
        <dbReference type="Proteomes" id="UP000197679"/>
    </source>
</evidence>
<sequence>MKEHPEGWNFTKSTSSTPAVTYYLLTSPQNLYSSLYDNTGISMSSRPLDISMQGTAGQYNGQLGELPLGSSNEGIRKAIMQSPLTLYTNTTQTSSSGVTPLQYLGDIVSTVGSLVRPFTTILNPGTPGGAPLAGGSFPSNYPFKRTNINKLIRIIQLVYLN</sequence>
<keyword evidence="2" id="KW-1185">Reference proteome</keyword>
<evidence type="ECO:0000313" key="1">
    <source>
        <dbReference type="EMBL" id="ASI13776.1"/>
    </source>
</evidence>
<accession>A0A218NMU9</accession>
<gene>
    <name evidence="1" type="ORF">Mia14_0459</name>
</gene>
<reference evidence="1 2" key="1">
    <citation type="journal article" date="2017" name="Nat. Commun.">
        <title>'ARMAN' archaea depend on association with euryarchaeal host in culture and in situ.</title>
        <authorList>
            <person name="Golyshina O."/>
            <person name="Toshchakov S."/>
            <person name="Makarova K."/>
            <person name="Gavrilov S."/>
            <person name="Korzhenkov A."/>
            <person name="La Cono V."/>
            <person name="Arcadi E."/>
            <person name="Nechitaylo T."/>
            <person name="Ferrer M."/>
            <person name="Kublanov I."/>
            <person name="Wolf Y."/>
            <person name="Yakimov M."/>
            <person name="Golyshin P."/>
            <person name="Slesarev A."/>
            <person name="Kozyavkin S."/>
        </authorList>
    </citation>
    <scope>NUCLEOTIDE SEQUENCE [LARGE SCALE GENOMIC DNA]</scope>
    <source>
        <strain evidence="1 2">Mia14</strain>
    </source>
</reference>
<protein>
    <submittedName>
        <fullName evidence="1">Uncharacterized protein</fullName>
    </submittedName>
</protein>
<dbReference type="RefSeq" id="WP_124216881.1">
    <property type="nucleotide sequence ID" value="NZ_CP019964.1"/>
</dbReference>
<organism evidence="1 2">
    <name type="scientific">Candidatus Mancarchaeum acidiphilum</name>
    <dbReference type="NCBI Taxonomy" id="1920749"/>
    <lineage>
        <taxon>Archaea</taxon>
        <taxon>Candidatus Micrarchaeota</taxon>
        <taxon>Candidatus Mancarchaeum</taxon>
    </lineage>
</organism>